<keyword evidence="3" id="KW-1185">Reference proteome</keyword>
<gene>
    <name evidence="2" type="ORF">BJY26_001608</name>
</gene>
<organism evidence="2 3">
    <name type="scientific">Spelaeicoccus albus</name>
    <dbReference type="NCBI Taxonomy" id="1280376"/>
    <lineage>
        <taxon>Bacteria</taxon>
        <taxon>Bacillati</taxon>
        <taxon>Actinomycetota</taxon>
        <taxon>Actinomycetes</taxon>
        <taxon>Micrococcales</taxon>
        <taxon>Brevibacteriaceae</taxon>
        <taxon>Spelaeicoccus</taxon>
    </lineage>
</organism>
<dbReference type="RefSeq" id="WP_218852324.1">
    <property type="nucleotide sequence ID" value="NZ_JACBZP010000001.1"/>
</dbReference>
<comment type="caution">
    <text evidence="2">The sequence shown here is derived from an EMBL/GenBank/DDBJ whole genome shotgun (WGS) entry which is preliminary data.</text>
</comment>
<dbReference type="InterPro" id="IPR058776">
    <property type="entry name" value="KhtT-like_N"/>
</dbReference>
<evidence type="ECO:0000259" key="1">
    <source>
        <dbReference type="PROSITE" id="PS51202"/>
    </source>
</evidence>
<dbReference type="InterPro" id="IPR050144">
    <property type="entry name" value="AAE_transporter"/>
</dbReference>
<reference evidence="2 3" key="1">
    <citation type="submission" date="2020-07" db="EMBL/GenBank/DDBJ databases">
        <title>Sequencing the genomes of 1000 actinobacteria strains.</title>
        <authorList>
            <person name="Klenk H.-P."/>
        </authorList>
    </citation>
    <scope>NUCLEOTIDE SEQUENCE [LARGE SCALE GENOMIC DNA]</scope>
    <source>
        <strain evidence="2 3">DSM 26341</strain>
    </source>
</reference>
<dbReference type="Proteomes" id="UP000539111">
    <property type="component" value="Unassembled WGS sequence"/>
</dbReference>
<feature type="domain" description="RCK C-terminal" evidence="1">
    <location>
        <begin position="81"/>
        <end position="165"/>
    </location>
</feature>
<dbReference type="GO" id="GO:0008324">
    <property type="term" value="F:monoatomic cation transmembrane transporter activity"/>
    <property type="evidence" value="ECO:0007669"/>
    <property type="project" value="InterPro"/>
</dbReference>
<dbReference type="InterPro" id="IPR006037">
    <property type="entry name" value="RCK_C"/>
</dbReference>
<dbReference type="AlphaFoldDB" id="A0A7Z0D1Z6"/>
<evidence type="ECO:0000313" key="2">
    <source>
        <dbReference type="EMBL" id="NYI67302.1"/>
    </source>
</evidence>
<dbReference type="PANTHER" id="PTHR30445:SF8">
    <property type="entry name" value="K(+)_H(+) ANTIPORTER SUBUNIT KHTT"/>
    <property type="match status" value="1"/>
</dbReference>
<protein>
    <submittedName>
        <fullName evidence="2">TrkA domain protein</fullName>
    </submittedName>
</protein>
<dbReference type="PROSITE" id="PS51202">
    <property type="entry name" value="RCK_C"/>
    <property type="match status" value="1"/>
</dbReference>
<proteinExistence type="predicted"/>
<name>A0A7Z0D1Z6_9MICO</name>
<dbReference type="PIRSF" id="PIRSF005028">
    <property type="entry name" value="KhtT"/>
    <property type="match status" value="1"/>
</dbReference>
<accession>A0A7Z0D1Z6</accession>
<dbReference type="GO" id="GO:0006813">
    <property type="term" value="P:potassium ion transport"/>
    <property type="evidence" value="ECO:0007669"/>
    <property type="project" value="InterPro"/>
</dbReference>
<dbReference type="SUPFAM" id="SSF116726">
    <property type="entry name" value="TrkA C-terminal domain-like"/>
    <property type="match status" value="1"/>
</dbReference>
<dbReference type="Gene3D" id="3.30.70.1450">
    <property type="entry name" value="Regulator of K+ conductance, C-terminal domain"/>
    <property type="match status" value="1"/>
</dbReference>
<dbReference type="Pfam" id="PF25991">
    <property type="entry name" value="KhtT_N"/>
    <property type="match status" value="1"/>
</dbReference>
<dbReference type="InterPro" id="IPR036721">
    <property type="entry name" value="RCK_C_sf"/>
</dbReference>
<sequence length="165" mass="17664">MSNDESIEINETALPGIGLRHDFMTAKGQRIGVVSHRSGRRDILVYDRDDPDACSNTMTLSPEEADTVAEFLGTHRVTERLATLSDQVSSLRTHKVKVAHGSPYDGHPLGDAKVRTRTGASIVAVLREQEAIASPTPDFSLEGGDVLIVVGTDDALSSVDQIIAG</sequence>
<dbReference type="EMBL" id="JACBZP010000001">
    <property type="protein sequence ID" value="NYI67302.1"/>
    <property type="molecule type" value="Genomic_DNA"/>
</dbReference>
<dbReference type="Pfam" id="PF02080">
    <property type="entry name" value="TrkA_C"/>
    <property type="match status" value="1"/>
</dbReference>
<evidence type="ECO:0000313" key="3">
    <source>
        <dbReference type="Proteomes" id="UP000539111"/>
    </source>
</evidence>
<dbReference type="PANTHER" id="PTHR30445">
    <property type="entry name" value="K(+)_H(+) ANTIPORTER SUBUNIT KHTT"/>
    <property type="match status" value="1"/>
</dbReference>
<dbReference type="InterPro" id="IPR026278">
    <property type="entry name" value="KhtT"/>
</dbReference>